<feature type="domain" description="Cytochrome c" evidence="7">
    <location>
        <begin position="9"/>
        <end position="90"/>
    </location>
</feature>
<evidence type="ECO:0000256" key="4">
    <source>
        <dbReference type="ARBA" id="ARBA00022982"/>
    </source>
</evidence>
<sequence length="90" mass="9177">MSGGAYAAGDVNAGKAKAAVCAACHGADGIALIDGYPNLKGQNEKYIVTSLKAYKANQRTGGLAAVMSAQAMALSDQDMENLAAYYSSLK</sequence>
<evidence type="ECO:0000256" key="2">
    <source>
        <dbReference type="ARBA" id="ARBA00022617"/>
    </source>
</evidence>
<dbReference type="EMBL" id="FO203526">
    <property type="protein sequence ID" value="CCO58548.1"/>
    <property type="molecule type" value="Genomic_DNA"/>
</dbReference>
<protein>
    <submittedName>
        <fullName evidence="8">Cytochrome c-552</fullName>
    </submittedName>
</protein>
<dbReference type="Gene3D" id="1.10.760.10">
    <property type="entry name" value="Cytochrome c-like domain"/>
    <property type="match status" value="1"/>
</dbReference>
<proteinExistence type="predicted"/>
<evidence type="ECO:0000313" key="9">
    <source>
        <dbReference type="Proteomes" id="UP000016895"/>
    </source>
</evidence>
<keyword evidence="4" id="KW-0249">Electron transport</keyword>
<evidence type="ECO:0000256" key="3">
    <source>
        <dbReference type="ARBA" id="ARBA00022723"/>
    </source>
</evidence>
<dbReference type="eggNOG" id="COG2863">
    <property type="taxonomic scope" value="Bacteria"/>
</dbReference>
<keyword evidence="2 6" id="KW-0349">Heme</keyword>
<dbReference type="PANTHER" id="PTHR33751:SF9">
    <property type="entry name" value="CYTOCHROME C4"/>
    <property type="match status" value="1"/>
</dbReference>
<accession>U4KGB3</accession>
<dbReference type="GO" id="GO:0009055">
    <property type="term" value="F:electron transfer activity"/>
    <property type="evidence" value="ECO:0007669"/>
    <property type="project" value="InterPro"/>
</dbReference>
<dbReference type="GO" id="GO:0046872">
    <property type="term" value="F:metal ion binding"/>
    <property type="evidence" value="ECO:0007669"/>
    <property type="project" value="UniProtKB-KW"/>
</dbReference>
<keyword evidence="5 6" id="KW-0408">Iron</keyword>
<keyword evidence="1" id="KW-0813">Transport</keyword>
<organism evidence="8 9">
    <name type="scientific">Vibrio nigripulchritudo</name>
    <dbReference type="NCBI Taxonomy" id="28173"/>
    <lineage>
        <taxon>Bacteria</taxon>
        <taxon>Pseudomonadati</taxon>
        <taxon>Pseudomonadota</taxon>
        <taxon>Gammaproteobacteria</taxon>
        <taxon>Vibrionales</taxon>
        <taxon>Vibrionaceae</taxon>
        <taxon>Vibrio</taxon>
    </lineage>
</organism>
<evidence type="ECO:0000256" key="6">
    <source>
        <dbReference type="PROSITE-ProRule" id="PRU00433"/>
    </source>
</evidence>
<dbReference type="InterPro" id="IPR036909">
    <property type="entry name" value="Cyt_c-like_dom_sf"/>
</dbReference>
<dbReference type="KEGG" id="vni:VIBNI_A2486"/>
<dbReference type="Proteomes" id="UP000016895">
    <property type="component" value="Chromosome 1"/>
</dbReference>
<dbReference type="PATRIC" id="fig|1260221.3.peg.2369"/>
<gene>
    <name evidence="8" type="ORF">VIBNI_A2486</name>
</gene>
<keyword evidence="3 6" id="KW-0479">Metal-binding</keyword>
<dbReference type="STRING" id="28173.VIBNI_A2486"/>
<dbReference type="InterPro" id="IPR050597">
    <property type="entry name" value="Cytochrome_c_Oxidase_Subunit"/>
</dbReference>
<dbReference type="PANTHER" id="PTHR33751">
    <property type="entry name" value="CBB3-TYPE CYTOCHROME C OXIDASE SUBUNIT FIXP"/>
    <property type="match status" value="1"/>
</dbReference>
<evidence type="ECO:0000256" key="5">
    <source>
        <dbReference type="ARBA" id="ARBA00023004"/>
    </source>
</evidence>
<dbReference type="PROSITE" id="PS51007">
    <property type="entry name" value="CYTC"/>
    <property type="match status" value="1"/>
</dbReference>
<dbReference type="AlphaFoldDB" id="U4KGB3"/>
<dbReference type="SUPFAM" id="SSF46626">
    <property type="entry name" value="Cytochrome c"/>
    <property type="match status" value="1"/>
</dbReference>
<name>U4KGB3_9VIBR</name>
<dbReference type="Pfam" id="PF00034">
    <property type="entry name" value="Cytochrom_C"/>
    <property type="match status" value="1"/>
</dbReference>
<evidence type="ECO:0000313" key="8">
    <source>
        <dbReference type="EMBL" id="CCO58548.1"/>
    </source>
</evidence>
<keyword evidence="9" id="KW-1185">Reference proteome</keyword>
<dbReference type="GO" id="GO:0020037">
    <property type="term" value="F:heme binding"/>
    <property type="evidence" value="ECO:0007669"/>
    <property type="project" value="InterPro"/>
</dbReference>
<evidence type="ECO:0000259" key="7">
    <source>
        <dbReference type="PROSITE" id="PS51007"/>
    </source>
</evidence>
<reference evidence="8 9" key="1">
    <citation type="journal article" date="2013" name="ISME J.">
        <title>Comparative genomics of pathogenic lineages of Vibrio nigripulchritudo identifies virulence-associated traits.</title>
        <authorList>
            <person name="Goudenege D."/>
            <person name="Labreuche Y."/>
            <person name="Krin E."/>
            <person name="Ansquer D."/>
            <person name="Mangenot S."/>
            <person name="Calteau A."/>
            <person name="Medigue C."/>
            <person name="Mazel D."/>
            <person name="Polz M.F."/>
            <person name="Le Roux F."/>
        </authorList>
    </citation>
    <scope>NUCLEOTIDE SEQUENCE [LARGE SCALE GENOMIC DNA]</scope>
    <source>
        <strain evidence="9">SnF1</strain>
    </source>
</reference>
<evidence type="ECO:0000256" key="1">
    <source>
        <dbReference type="ARBA" id="ARBA00022448"/>
    </source>
</evidence>
<dbReference type="InterPro" id="IPR009056">
    <property type="entry name" value="Cyt_c-like_dom"/>
</dbReference>